<reference evidence="4" key="2">
    <citation type="journal article" name="Mol. Ecol.">
        <title>Characterization of a hotspot for mimicry: Assembly of a butterfly wing transcriptome to genomic sequence at the HmYb/Sb locus.</title>
        <authorList>
            <person name="Ferguson L."/>
            <person name="Fai Lee S."/>
            <person name="Chamberlain N."/>
            <person name="Nadeau N."/>
            <person name="Joron M."/>
            <person name="Baxter S."/>
            <person name="Wilkinson P."/>
            <person name="Papanicolaou A."/>
            <person name="Kumar S."/>
            <person name="Thuan-Jin Clark R."/>
            <person name="Davidson C."/>
            <person name="Glithero R."/>
            <person name="Beasley H."/>
            <person name="Vogel H."/>
            <person name="Ffrench-Constant R."/>
            <person name="Jiggins C."/>
        </authorList>
    </citation>
    <scope>NUCLEOTIDE SEQUENCE</scope>
</reference>
<feature type="repeat" description="WD" evidence="3">
    <location>
        <begin position="218"/>
        <end position="243"/>
    </location>
</feature>
<protein>
    <submittedName>
        <fullName evidence="4">HM00025 protein</fullName>
    </submittedName>
</protein>
<organism evidence="4">
    <name type="scientific">Heliconius melpomene</name>
    <name type="common">Postman butterfly</name>
    <dbReference type="NCBI Taxonomy" id="34740"/>
    <lineage>
        <taxon>Eukaryota</taxon>
        <taxon>Metazoa</taxon>
        <taxon>Ecdysozoa</taxon>
        <taxon>Arthropoda</taxon>
        <taxon>Hexapoda</taxon>
        <taxon>Insecta</taxon>
        <taxon>Pterygota</taxon>
        <taxon>Neoptera</taxon>
        <taxon>Endopterygota</taxon>
        <taxon>Lepidoptera</taxon>
        <taxon>Glossata</taxon>
        <taxon>Ditrysia</taxon>
        <taxon>Papilionoidea</taxon>
        <taxon>Nymphalidae</taxon>
        <taxon>Heliconiinae</taxon>
        <taxon>Heliconiini</taxon>
        <taxon>Heliconius</taxon>
    </lineage>
</organism>
<dbReference type="GO" id="GO:0031145">
    <property type="term" value="P:anaphase-promoting complex-dependent catabolic process"/>
    <property type="evidence" value="ECO:0007669"/>
    <property type="project" value="TreeGrafter"/>
</dbReference>
<accession>D0ABB1</accession>
<dbReference type="InterPro" id="IPR001680">
    <property type="entry name" value="WD40_rpt"/>
</dbReference>
<evidence type="ECO:0000256" key="2">
    <source>
        <dbReference type="ARBA" id="ARBA00022737"/>
    </source>
</evidence>
<keyword evidence="1 3" id="KW-0853">WD repeat</keyword>
<evidence type="ECO:0000256" key="3">
    <source>
        <dbReference type="PROSITE-ProRule" id="PRU00221"/>
    </source>
</evidence>
<gene>
    <name evidence="4" type="primary">HM00025</name>
</gene>
<dbReference type="AlphaFoldDB" id="D0ABB1"/>
<dbReference type="PROSITE" id="PS50082">
    <property type="entry name" value="WD_REPEATS_2"/>
    <property type="match status" value="1"/>
</dbReference>
<sequence length="276" mass="30791">MKTLEIHNNSKSKKIMSNTCKCLEIDNMNCSITAVDWSPTGNSFAAGCTGGAVTAFTRAAKLISWRHLVREAILLVRVSPNARYLAVTAMNKALVLLLSWPSLEMYSSIDSEWSIRAICWHPWRSALLGVGAVTHDLQARIALWNAPTREVRDSSIGPKGYRLDAMLFSHRTGELVLSMWHSDRATLHPKTCSQLVVLSDPDTMVDQWGEGRSGLDRVRTMIFSPDGTKLATATTDEDLIIWNFLPEDNKMKKTKCRSFSALPECLDNAMLGYSLR</sequence>
<proteinExistence type="predicted"/>
<dbReference type="PANTHER" id="PTHR19918:SF52">
    <property type="entry name" value="PROTEIN CORTEX"/>
    <property type="match status" value="1"/>
</dbReference>
<dbReference type="InterPro" id="IPR036322">
    <property type="entry name" value="WD40_repeat_dom_sf"/>
</dbReference>
<name>D0ABB1_HELME</name>
<dbReference type="GO" id="GO:1990757">
    <property type="term" value="F:ubiquitin ligase activator activity"/>
    <property type="evidence" value="ECO:0007669"/>
    <property type="project" value="TreeGrafter"/>
</dbReference>
<dbReference type="Gene3D" id="2.130.10.10">
    <property type="entry name" value="YVTN repeat-like/Quinoprotein amine dehydrogenase"/>
    <property type="match status" value="1"/>
</dbReference>
<dbReference type="GO" id="GO:0005680">
    <property type="term" value="C:anaphase-promoting complex"/>
    <property type="evidence" value="ECO:0007669"/>
    <property type="project" value="TreeGrafter"/>
</dbReference>
<dbReference type="EMBL" id="FP236845">
    <property type="protein sequence ID" value="CBH09306.1"/>
    <property type="molecule type" value="Genomic_DNA"/>
</dbReference>
<evidence type="ECO:0000313" key="4">
    <source>
        <dbReference type="EMBL" id="CBH09306.1"/>
    </source>
</evidence>
<keyword evidence="2" id="KW-0677">Repeat</keyword>
<dbReference type="PANTHER" id="PTHR19918">
    <property type="entry name" value="CELL DIVISION CYCLE 20 CDC20 FIZZY -RELATED"/>
    <property type="match status" value="1"/>
</dbReference>
<dbReference type="SMART" id="SM00320">
    <property type="entry name" value="WD40"/>
    <property type="match status" value="2"/>
</dbReference>
<dbReference type="InterPro" id="IPR033010">
    <property type="entry name" value="Cdc20/Fizzy"/>
</dbReference>
<evidence type="ECO:0000256" key="1">
    <source>
        <dbReference type="ARBA" id="ARBA00022574"/>
    </source>
</evidence>
<dbReference type="Pfam" id="PF00400">
    <property type="entry name" value="WD40"/>
    <property type="match status" value="2"/>
</dbReference>
<dbReference type="GO" id="GO:0010997">
    <property type="term" value="F:anaphase-promoting complex binding"/>
    <property type="evidence" value="ECO:0007669"/>
    <property type="project" value="InterPro"/>
</dbReference>
<dbReference type="SUPFAM" id="SSF50978">
    <property type="entry name" value="WD40 repeat-like"/>
    <property type="match status" value="1"/>
</dbReference>
<reference evidence="4" key="1">
    <citation type="submission" date="2009-05" db="EMBL/GenBank/DDBJ databases">
        <authorList>
            <person name="Glithero R."/>
        </authorList>
    </citation>
    <scope>NUCLEOTIDE SEQUENCE</scope>
</reference>
<dbReference type="InterPro" id="IPR015943">
    <property type="entry name" value="WD40/YVTN_repeat-like_dom_sf"/>
</dbReference>
<dbReference type="GO" id="GO:1905786">
    <property type="term" value="P:positive regulation of anaphase-promoting complex-dependent catabolic process"/>
    <property type="evidence" value="ECO:0007669"/>
    <property type="project" value="TreeGrafter"/>
</dbReference>